<reference evidence="4 5" key="1">
    <citation type="submission" date="2010-08" db="EMBL/GenBank/DDBJ databases">
        <title>The draft genome of Desulfovibrio fructosovorans JJ.</title>
        <authorList>
            <consortium name="US DOE Joint Genome Institute (JGI-PGF)"/>
            <person name="Lucas S."/>
            <person name="Copeland A."/>
            <person name="Lapidus A."/>
            <person name="Cheng J.-F."/>
            <person name="Bruce D."/>
            <person name="Goodwin L."/>
            <person name="Pitluck S."/>
            <person name="Land M.L."/>
            <person name="Hauser L."/>
            <person name="Chang Y.-J."/>
            <person name="Jeffries C."/>
            <person name="Wall J.D."/>
            <person name="Stahl D.A."/>
            <person name="Arkin A.P."/>
            <person name="Dehal P."/>
            <person name="Stolyar S.M."/>
            <person name="Hazen T.C."/>
            <person name="Woyke T.J."/>
        </authorList>
    </citation>
    <scope>NUCLEOTIDE SEQUENCE [LARGE SCALE GENOMIC DNA]</scope>
    <source>
        <strain evidence="4 5">JJ</strain>
    </source>
</reference>
<feature type="transmembrane region" description="Helical" evidence="1">
    <location>
        <begin position="73"/>
        <end position="91"/>
    </location>
</feature>
<protein>
    <recommendedName>
        <fullName evidence="6">TIGR03943 family protein</fullName>
    </recommendedName>
</protein>
<evidence type="ECO:0008006" key="6">
    <source>
        <dbReference type="Google" id="ProtNLM"/>
    </source>
</evidence>
<dbReference type="Pfam" id="PF09323">
    <property type="entry name" value="DUF1980"/>
    <property type="match status" value="1"/>
</dbReference>
<keyword evidence="1" id="KW-1133">Transmembrane helix</keyword>
<dbReference type="InterPro" id="IPR048447">
    <property type="entry name" value="DUF1980_C"/>
</dbReference>
<dbReference type="InterPro" id="IPR048493">
    <property type="entry name" value="DUF1980_N"/>
</dbReference>
<organism evidence="4 5">
    <name type="scientific">Solidesulfovibrio fructosivorans JJ]</name>
    <dbReference type="NCBI Taxonomy" id="596151"/>
    <lineage>
        <taxon>Bacteria</taxon>
        <taxon>Pseudomonadati</taxon>
        <taxon>Thermodesulfobacteriota</taxon>
        <taxon>Desulfovibrionia</taxon>
        <taxon>Desulfovibrionales</taxon>
        <taxon>Desulfovibrionaceae</taxon>
        <taxon>Solidesulfovibrio</taxon>
    </lineage>
</organism>
<gene>
    <name evidence="4" type="ORF">DesfrDRAFT_3801</name>
</gene>
<evidence type="ECO:0000313" key="5">
    <source>
        <dbReference type="Proteomes" id="UP000006250"/>
    </source>
</evidence>
<evidence type="ECO:0000313" key="4">
    <source>
        <dbReference type="EMBL" id="EFL49442.1"/>
    </source>
</evidence>
<accession>E1K1Q1</accession>
<feature type="domain" description="DUF1980" evidence="2">
    <location>
        <begin position="15"/>
        <end position="61"/>
    </location>
</feature>
<dbReference type="eggNOG" id="COG3689">
    <property type="taxonomic scope" value="Bacteria"/>
</dbReference>
<comment type="caution">
    <text evidence="4">The sequence shown here is derived from an EMBL/GenBank/DDBJ whole genome shotgun (WGS) entry which is preliminary data.</text>
</comment>
<keyword evidence="1" id="KW-0472">Membrane</keyword>
<feature type="domain" description="DUF1980" evidence="3">
    <location>
        <begin position="152"/>
        <end position="213"/>
    </location>
</feature>
<evidence type="ECO:0000259" key="2">
    <source>
        <dbReference type="Pfam" id="PF09323"/>
    </source>
</evidence>
<proteinExistence type="predicted"/>
<keyword evidence="5" id="KW-1185">Reference proteome</keyword>
<sequence precursor="true">MTIRPRALLARLDGLAWLAMAVFMAYLALAGDYWQYLNPKFKPLTLSAAVVLAALAVWALLRPVAKPSFSRALAYLALAAMVAISQNWLPFPAASPEVDAFALPPTLPAPPKTPTPPPLHMTVDGKEYIPINTVELLDIAHNKPEGRWTLPYAVRGFVKRDPALDAKGEFVLWRLAIWCCFADSTATGFKVKLPPGTPLPPDKSWQVAYGHLAAMPDDQRGAYVPPGMSFTSISPDALFVADRVAPAAIVPEEVCVFEWHPKEPYNF</sequence>
<feature type="transmembrane region" description="Helical" evidence="1">
    <location>
        <begin position="12"/>
        <end position="29"/>
    </location>
</feature>
<dbReference type="RefSeq" id="WP_005996588.1">
    <property type="nucleotide sequence ID" value="NZ_AECZ01000043.1"/>
</dbReference>
<dbReference type="Proteomes" id="UP000006250">
    <property type="component" value="Unassembled WGS sequence"/>
</dbReference>
<keyword evidence="1" id="KW-0812">Transmembrane</keyword>
<dbReference type="EMBL" id="AECZ01000043">
    <property type="protein sequence ID" value="EFL49442.1"/>
    <property type="molecule type" value="Genomic_DNA"/>
</dbReference>
<dbReference type="Pfam" id="PF21537">
    <property type="entry name" value="DUF1980_C"/>
    <property type="match status" value="1"/>
</dbReference>
<feature type="transmembrane region" description="Helical" evidence="1">
    <location>
        <begin position="41"/>
        <end position="61"/>
    </location>
</feature>
<dbReference type="AlphaFoldDB" id="E1K1Q1"/>
<evidence type="ECO:0000256" key="1">
    <source>
        <dbReference type="SAM" id="Phobius"/>
    </source>
</evidence>
<dbReference type="STRING" id="596151.DesfrDRAFT_3801"/>
<name>E1K1Q1_SOLFR</name>
<evidence type="ECO:0000259" key="3">
    <source>
        <dbReference type="Pfam" id="PF21537"/>
    </source>
</evidence>